<name>A0ABX9G677_9ENTR</name>
<gene>
    <name evidence="2" type="ORF">DFQ50_101172</name>
</gene>
<dbReference type="PANTHER" id="PTHR43031">
    <property type="entry name" value="FAD-DEPENDENT OXIDOREDUCTASE"/>
    <property type="match status" value="1"/>
</dbReference>
<evidence type="ECO:0000259" key="1">
    <source>
        <dbReference type="PROSITE" id="PS50206"/>
    </source>
</evidence>
<dbReference type="Proteomes" id="UP000253201">
    <property type="component" value="Unassembled WGS sequence"/>
</dbReference>
<dbReference type="InterPro" id="IPR050229">
    <property type="entry name" value="GlpE_sulfurtransferase"/>
</dbReference>
<dbReference type="Gene3D" id="3.40.250.10">
    <property type="entry name" value="Rhodanese-like domain"/>
    <property type="match status" value="1"/>
</dbReference>
<reference evidence="2 3" key="1">
    <citation type="submission" date="2018-06" db="EMBL/GenBank/DDBJ databases">
        <title>Genomic Encyclopedia of Type Strains, Phase IV (KMG-IV): sequencing the most valuable type-strain genomes for metagenomic binning, comparative biology and taxonomic classification.</title>
        <authorList>
            <person name="Goeker M."/>
        </authorList>
    </citation>
    <scope>NUCLEOTIDE SEQUENCE [LARGE SCALE GENOMIC DNA]</scope>
    <source>
        <strain evidence="2 3">DSM 27453</strain>
    </source>
</reference>
<accession>A0ABX9G677</accession>
<dbReference type="PANTHER" id="PTHR43031:SF1">
    <property type="entry name" value="PYRIDINE NUCLEOTIDE-DISULPHIDE OXIDOREDUCTASE"/>
    <property type="match status" value="1"/>
</dbReference>
<dbReference type="InterPro" id="IPR001763">
    <property type="entry name" value="Rhodanese-like_dom"/>
</dbReference>
<dbReference type="PROSITE" id="PS50206">
    <property type="entry name" value="RHODANESE_3"/>
    <property type="match status" value="1"/>
</dbReference>
<dbReference type="InterPro" id="IPR036873">
    <property type="entry name" value="Rhodanese-like_dom_sf"/>
</dbReference>
<feature type="domain" description="Rhodanese" evidence="1">
    <location>
        <begin position="39"/>
        <end position="130"/>
    </location>
</feature>
<dbReference type="EMBL" id="QNRL01000001">
    <property type="protein sequence ID" value="RBP14703.1"/>
    <property type="molecule type" value="Genomic_DNA"/>
</dbReference>
<dbReference type="SUPFAM" id="SSF52821">
    <property type="entry name" value="Rhodanese/Cell cycle control phosphatase"/>
    <property type="match status" value="1"/>
</dbReference>
<dbReference type="RefSeq" id="WP_113856867.1">
    <property type="nucleotide sequence ID" value="NZ_QNRL01000001.1"/>
</dbReference>
<evidence type="ECO:0000313" key="2">
    <source>
        <dbReference type="EMBL" id="RBP14703.1"/>
    </source>
</evidence>
<sequence>MSYVSECAVASAEDAVRHFRQRLSMETDCADVHAAMRNQDVDFVLLHAVGSPEMFAARHISGARHLPHREMTAERMAEWPQETLFVVYCAGPHCNGADQAALKLALLGRPVKVMIGGMTGWQDEGYEFAGTPQRATLTR</sequence>
<organism evidence="2 3">
    <name type="scientific">Pseudocitrobacter faecalis</name>
    <dbReference type="NCBI Taxonomy" id="1398493"/>
    <lineage>
        <taxon>Bacteria</taxon>
        <taxon>Pseudomonadati</taxon>
        <taxon>Pseudomonadota</taxon>
        <taxon>Gammaproteobacteria</taxon>
        <taxon>Enterobacterales</taxon>
        <taxon>Enterobacteriaceae</taxon>
        <taxon>Pseudocitrobacter</taxon>
    </lineage>
</organism>
<dbReference type="SMART" id="SM00450">
    <property type="entry name" value="RHOD"/>
    <property type="match status" value="1"/>
</dbReference>
<protein>
    <submittedName>
        <fullName evidence="2">Rhodanese-related sulfurtransferase</fullName>
    </submittedName>
</protein>
<comment type="caution">
    <text evidence="2">The sequence shown here is derived from an EMBL/GenBank/DDBJ whole genome shotgun (WGS) entry which is preliminary data.</text>
</comment>
<keyword evidence="3" id="KW-1185">Reference proteome</keyword>
<evidence type="ECO:0000313" key="3">
    <source>
        <dbReference type="Proteomes" id="UP000253201"/>
    </source>
</evidence>
<dbReference type="Pfam" id="PF00581">
    <property type="entry name" value="Rhodanese"/>
    <property type="match status" value="1"/>
</dbReference>
<proteinExistence type="predicted"/>